<feature type="compositionally biased region" description="Low complexity" evidence="1">
    <location>
        <begin position="144"/>
        <end position="163"/>
    </location>
</feature>
<dbReference type="EMBL" id="EQ962653">
    <property type="protein sequence ID" value="EED21655.1"/>
    <property type="molecule type" value="Genomic_DNA"/>
</dbReference>
<keyword evidence="4" id="KW-1185">Reference proteome</keyword>
<gene>
    <name evidence="3" type="ORF">TSTA_088910</name>
</gene>
<feature type="compositionally biased region" description="Polar residues" evidence="1">
    <location>
        <begin position="164"/>
        <end position="189"/>
    </location>
</feature>
<dbReference type="VEuPathDB" id="FungiDB:TSTA_088910"/>
<dbReference type="Gene3D" id="2.20.70.10">
    <property type="match status" value="1"/>
</dbReference>
<evidence type="ECO:0000313" key="3">
    <source>
        <dbReference type="EMBL" id="EED21655.1"/>
    </source>
</evidence>
<dbReference type="InParanoid" id="B8LZA2"/>
<feature type="region of interest" description="Disordered" evidence="1">
    <location>
        <begin position="481"/>
        <end position="547"/>
    </location>
</feature>
<dbReference type="PROSITE" id="PS01159">
    <property type="entry name" value="WW_DOMAIN_1"/>
    <property type="match status" value="1"/>
</dbReference>
<dbReference type="HOGENOM" id="CLU_488500_0_0_1"/>
<dbReference type="Pfam" id="PF00397">
    <property type="entry name" value="WW"/>
    <property type="match status" value="1"/>
</dbReference>
<name>B8LZA2_TALSN</name>
<reference evidence="4" key="1">
    <citation type="journal article" date="2015" name="Genome Announc.">
        <title>Genome sequence of the AIDS-associated pathogen Penicillium marneffei (ATCC18224) and its near taxonomic relative Talaromyces stipitatus (ATCC10500).</title>
        <authorList>
            <person name="Nierman W.C."/>
            <person name="Fedorova-Abrams N.D."/>
            <person name="Andrianopoulos A."/>
        </authorList>
    </citation>
    <scope>NUCLEOTIDE SEQUENCE [LARGE SCALE GENOMIC DNA]</scope>
    <source>
        <strain evidence="4">ATCC 10500 / CBS 375.48 / QM 6759 / NRRL 1006</strain>
    </source>
</reference>
<dbReference type="eggNOG" id="ENOG502S4HG">
    <property type="taxonomic scope" value="Eukaryota"/>
</dbReference>
<dbReference type="InterPro" id="IPR001202">
    <property type="entry name" value="WW_dom"/>
</dbReference>
<dbReference type="SMART" id="SM00456">
    <property type="entry name" value="WW"/>
    <property type="match status" value="1"/>
</dbReference>
<dbReference type="OMA" id="TSSHHTQ"/>
<feature type="compositionally biased region" description="Polar residues" evidence="1">
    <location>
        <begin position="300"/>
        <end position="311"/>
    </location>
</feature>
<feature type="region of interest" description="Disordered" evidence="1">
    <location>
        <begin position="1"/>
        <end position="23"/>
    </location>
</feature>
<feature type="compositionally biased region" description="Pro residues" evidence="1">
    <location>
        <begin position="427"/>
        <end position="441"/>
    </location>
</feature>
<dbReference type="AlphaFoldDB" id="B8LZA2"/>
<feature type="compositionally biased region" description="Low complexity" evidence="1">
    <location>
        <begin position="318"/>
        <end position="351"/>
    </location>
</feature>
<evidence type="ECO:0000313" key="4">
    <source>
        <dbReference type="Proteomes" id="UP000001745"/>
    </source>
</evidence>
<protein>
    <submittedName>
        <fullName evidence="3">Early nodulin 75, putative</fullName>
    </submittedName>
</protein>
<dbReference type="SUPFAM" id="SSF51045">
    <property type="entry name" value="WW domain"/>
    <property type="match status" value="1"/>
</dbReference>
<feature type="compositionally biased region" description="Low complexity" evidence="1">
    <location>
        <begin position="467"/>
        <end position="476"/>
    </location>
</feature>
<feature type="region of interest" description="Disordered" evidence="1">
    <location>
        <begin position="137"/>
        <end position="446"/>
    </location>
</feature>
<organism evidence="3 4">
    <name type="scientific">Talaromyces stipitatus (strain ATCC 10500 / CBS 375.48 / QM 6759 / NRRL 1006)</name>
    <name type="common">Penicillium stipitatum</name>
    <dbReference type="NCBI Taxonomy" id="441959"/>
    <lineage>
        <taxon>Eukaryota</taxon>
        <taxon>Fungi</taxon>
        <taxon>Dikarya</taxon>
        <taxon>Ascomycota</taxon>
        <taxon>Pezizomycotina</taxon>
        <taxon>Eurotiomycetes</taxon>
        <taxon>Eurotiomycetidae</taxon>
        <taxon>Eurotiales</taxon>
        <taxon>Trichocomaceae</taxon>
        <taxon>Talaromyces</taxon>
        <taxon>Talaromyces sect. Talaromyces</taxon>
    </lineage>
</organism>
<sequence>MAAEEPQDSAGPSSPPPPLPEGWLAQWEGVSRKWYYVQRATGKSQWDIPTEPVILTPSTTPGSIGNGPTQAPRVGSQSLSPQTLAAESPDLSASRGLFSGNSTTRPGLSGVLGSGGNSAITQIADRVIGRIAKDFIPGKHGIQSSPGVSNNSSSHGSYGSGHNTLQNQAGQNSFGYASTGQSGTYTGSAPQYYPPGQTGPQPSDIPQHPPAGSSAYPSQYHAGNQPVQPNQFSSVNPGSQQPWPTQTSFSQNPHPAYQQPETYGHVNNLSGNIPPQPEWQAGAHPPVPHSTKPGGPLPQPGSNISSAITNSHPPPPSGNYQPPYHQQAPQHTTQQGPDPYGHGQYQYPYQQALHGNPSIGGPTQPGQQQQQQYASTYQQHPQVPSSQHSSPYHSNSGPISAPPPGIPNFQQQSNQLPHPNNLISPPNQYPPNNIPNNPPSHTPAFAVELPDNQINPKHQMMNMQNRPPNQHQYGQQQQVYPPQLDMPQKPHQPPAPNSAMGLDIRPSPTPMRHTPTDPSFVSGPWTSPPATIGHHYPPNRYNNPGGY</sequence>
<feature type="compositionally biased region" description="Polar residues" evidence="1">
    <location>
        <begin position="56"/>
        <end position="85"/>
    </location>
</feature>
<proteinExistence type="predicted"/>
<feature type="compositionally biased region" description="Polar residues" evidence="1">
    <location>
        <begin position="215"/>
        <end position="273"/>
    </location>
</feature>
<feature type="compositionally biased region" description="Polar residues" evidence="1">
    <location>
        <begin position="409"/>
        <end position="424"/>
    </location>
</feature>
<feature type="region of interest" description="Disordered" evidence="1">
    <location>
        <begin position="42"/>
        <end position="116"/>
    </location>
</feature>
<dbReference type="InterPro" id="IPR036020">
    <property type="entry name" value="WW_dom_sf"/>
</dbReference>
<feature type="compositionally biased region" description="Polar residues" evidence="1">
    <location>
        <begin position="516"/>
        <end position="529"/>
    </location>
</feature>
<feature type="compositionally biased region" description="Low complexity" evidence="1">
    <location>
        <begin position="190"/>
        <end position="202"/>
    </location>
</feature>
<feature type="compositionally biased region" description="Low complexity" evidence="1">
    <location>
        <begin position="360"/>
        <end position="399"/>
    </location>
</feature>
<dbReference type="Proteomes" id="UP000001745">
    <property type="component" value="Unassembled WGS sequence"/>
</dbReference>
<dbReference type="STRING" id="441959.B8LZA2"/>
<dbReference type="PROSITE" id="PS50020">
    <property type="entry name" value="WW_DOMAIN_2"/>
    <property type="match status" value="1"/>
</dbReference>
<evidence type="ECO:0000256" key="1">
    <source>
        <dbReference type="SAM" id="MobiDB-lite"/>
    </source>
</evidence>
<feature type="compositionally biased region" description="Polar residues" evidence="1">
    <location>
        <begin position="457"/>
        <end position="466"/>
    </location>
</feature>
<dbReference type="GeneID" id="8104858"/>
<evidence type="ECO:0000259" key="2">
    <source>
        <dbReference type="PROSITE" id="PS50020"/>
    </source>
</evidence>
<feature type="region of interest" description="Disordered" evidence="1">
    <location>
        <begin position="457"/>
        <end position="476"/>
    </location>
</feature>
<accession>B8LZA2</accession>
<feature type="domain" description="WW" evidence="2">
    <location>
        <begin position="17"/>
        <end position="51"/>
    </location>
</feature>
<dbReference type="PhylomeDB" id="B8LZA2"/>
<dbReference type="RefSeq" id="XP_002478618.1">
    <property type="nucleotide sequence ID" value="XM_002478573.1"/>
</dbReference>
<dbReference type="OrthoDB" id="4226440at2759"/>